<evidence type="ECO:0000259" key="5">
    <source>
        <dbReference type="PROSITE" id="PS50222"/>
    </source>
</evidence>
<evidence type="ECO:0000256" key="3">
    <source>
        <dbReference type="ARBA" id="ARBA00022837"/>
    </source>
</evidence>
<dbReference type="Pfam" id="PF13499">
    <property type="entry name" value="EF-hand_7"/>
    <property type="match status" value="1"/>
</dbReference>
<dbReference type="GO" id="GO:0005509">
    <property type="term" value="F:calcium ion binding"/>
    <property type="evidence" value="ECO:0007669"/>
    <property type="project" value="InterPro"/>
</dbReference>
<dbReference type="PROSITE" id="PS00018">
    <property type="entry name" value="EF_HAND_1"/>
    <property type="match status" value="2"/>
</dbReference>
<dbReference type="InterPro" id="IPR002048">
    <property type="entry name" value="EF_hand_dom"/>
</dbReference>
<evidence type="ECO:0000256" key="2">
    <source>
        <dbReference type="ARBA" id="ARBA00022737"/>
    </source>
</evidence>
<comment type="caution">
    <text evidence="6">The sequence shown here is derived from an EMBL/GenBank/DDBJ whole genome shotgun (WGS) entry which is preliminary data.</text>
</comment>
<gene>
    <name evidence="6" type="ORF">EB796_008885</name>
</gene>
<evidence type="ECO:0000313" key="6">
    <source>
        <dbReference type="EMBL" id="KAF6032840.1"/>
    </source>
</evidence>
<dbReference type="AlphaFoldDB" id="A0A7J7K2G7"/>
<keyword evidence="1" id="KW-0479">Metal-binding</keyword>
<keyword evidence="3" id="KW-0106">Calcium</keyword>
<dbReference type="PROSITE" id="PS50222">
    <property type="entry name" value="EF_HAND_2"/>
    <property type="match status" value="2"/>
</dbReference>
<dbReference type="PANTHER" id="PTHR45791:SF1">
    <property type="entry name" value="CALCIUM AND INTEGRIN BINDING FAMILY MEMBER 1"/>
    <property type="match status" value="1"/>
</dbReference>
<name>A0A7J7K2G7_BUGNE</name>
<accession>A0A7J7K2G7</accession>
<dbReference type="Gene3D" id="1.10.238.10">
    <property type="entry name" value="EF-hand"/>
    <property type="match status" value="1"/>
</dbReference>
<dbReference type="SUPFAM" id="SSF47473">
    <property type="entry name" value="EF-hand"/>
    <property type="match status" value="1"/>
</dbReference>
<dbReference type="OrthoDB" id="114727at2759"/>
<proteinExistence type="predicted"/>
<feature type="domain" description="EF-hand" evidence="5">
    <location>
        <begin position="18"/>
        <end position="53"/>
    </location>
</feature>
<dbReference type="PANTHER" id="PTHR45791">
    <property type="entry name" value="CALCIUM AND INTEGRIN BINDING FAMILY MEMBER 2"/>
    <property type="match status" value="1"/>
</dbReference>
<dbReference type="GO" id="GO:0000287">
    <property type="term" value="F:magnesium ion binding"/>
    <property type="evidence" value="ECO:0007669"/>
    <property type="project" value="TreeGrafter"/>
</dbReference>
<dbReference type="EMBL" id="VXIV02001473">
    <property type="protein sequence ID" value="KAF6032840.1"/>
    <property type="molecule type" value="Genomic_DNA"/>
</dbReference>
<dbReference type="InterPro" id="IPR011992">
    <property type="entry name" value="EF-hand-dom_pair"/>
</dbReference>
<evidence type="ECO:0000313" key="7">
    <source>
        <dbReference type="Proteomes" id="UP000593567"/>
    </source>
</evidence>
<keyword evidence="7" id="KW-1185">Reference proteome</keyword>
<keyword evidence="2" id="KW-0677">Repeat</keyword>
<evidence type="ECO:0000256" key="4">
    <source>
        <dbReference type="ARBA" id="ARBA00022842"/>
    </source>
</evidence>
<dbReference type="FunFam" id="1.10.238.10:FF:000035">
    <property type="entry name" value="Calcium and integrin-binding family member 2"/>
    <property type="match status" value="1"/>
</dbReference>
<keyword evidence="4" id="KW-0460">Magnesium</keyword>
<sequence length="108" mass="12592">MTFEDFLDMMSVFSDNAPKSVKVEYAFRIYDFDNDDTLSNSDLTEVINRLTGGNDDERLKLPKEDMEMLINNIYQEADLDDDDMLSFAEFEHVISKAPDFVTSFRIRL</sequence>
<dbReference type="InterPro" id="IPR051433">
    <property type="entry name" value="CIBP"/>
</dbReference>
<dbReference type="InterPro" id="IPR018247">
    <property type="entry name" value="EF_Hand_1_Ca_BS"/>
</dbReference>
<reference evidence="6" key="1">
    <citation type="submission" date="2020-06" db="EMBL/GenBank/DDBJ databases">
        <title>Draft genome of Bugula neritina, a colonial animal packing powerful symbionts and potential medicines.</title>
        <authorList>
            <person name="Rayko M."/>
        </authorList>
    </citation>
    <scope>NUCLEOTIDE SEQUENCE [LARGE SCALE GENOMIC DNA]</scope>
    <source>
        <strain evidence="6">Kwan_BN1</strain>
    </source>
</reference>
<organism evidence="6 7">
    <name type="scientific">Bugula neritina</name>
    <name type="common">Brown bryozoan</name>
    <name type="synonym">Sertularia neritina</name>
    <dbReference type="NCBI Taxonomy" id="10212"/>
    <lineage>
        <taxon>Eukaryota</taxon>
        <taxon>Metazoa</taxon>
        <taxon>Spiralia</taxon>
        <taxon>Lophotrochozoa</taxon>
        <taxon>Bryozoa</taxon>
        <taxon>Gymnolaemata</taxon>
        <taxon>Cheilostomatida</taxon>
        <taxon>Flustrina</taxon>
        <taxon>Buguloidea</taxon>
        <taxon>Bugulidae</taxon>
        <taxon>Bugula</taxon>
    </lineage>
</organism>
<protein>
    <submittedName>
        <fullName evidence="6">CIB1</fullName>
    </submittedName>
</protein>
<dbReference type="Proteomes" id="UP000593567">
    <property type="component" value="Unassembled WGS sequence"/>
</dbReference>
<feature type="domain" description="EF-hand" evidence="5">
    <location>
        <begin position="65"/>
        <end position="100"/>
    </location>
</feature>
<evidence type="ECO:0000256" key="1">
    <source>
        <dbReference type="ARBA" id="ARBA00022723"/>
    </source>
</evidence>